<comment type="caution">
    <text evidence="1">The sequence shown here is derived from an EMBL/GenBank/DDBJ whole genome shotgun (WGS) entry which is preliminary data.</text>
</comment>
<evidence type="ECO:0008006" key="3">
    <source>
        <dbReference type="Google" id="ProtNLM"/>
    </source>
</evidence>
<organism evidence="1 2">
    <name type="scientific">Dyella halodurans</name>
    <dbReference type="NCBI Taxonomy" id="1920171"/>
    <lineage>
        <taxon>Bacteria</taxon>
        <taxon>Pseudomonadati</taxon>
        <taxon>Pseudomonadota</taxon>
        <taxon>Gammaproteobacteria</taxon>
        <taxon>Lysobacterales</taxon>
        <taxon>Rhodanobacteraceae</taxon>
        <taxon>Dyella</taxon>
    </lineage>
</organism>
<keyword evidence="2" id="KW-1185">Reference proteome</keyword>
<gene>
    <name evidence="1" type="ORF">ACFO5W_18095</name>
</gene>
<evidence type="ECO:0000313" key="2">
    <source>
        <dbReference type="Proteomes" id="UP001595961"/>
    </source>
</evidence>
<dbReference type="RefSeq" id="WP_266148098.1">
    <property type="nucleotide sequence ID" value="NZ_CP064028.1"/>
</dbReference>
<proteinExistence type="predicted"/>
<sequence length="97" mass="11069">MGGWLVKLIWMAIVRLADAFAQRFAASSRRRSIVAWGRAEITSKQVDQLCNRHAPAAFAEKHERRWLNDLAIWSYLAVTMNNNVMHLNPANQPPSPQ</sequence>
<dbReference type="Proteomes" id="UP001595961">
    <property type="component" value="Unassembled WGS sequence"/>
</dbReference>
<accession>A0ABV9C6B6</accession>
<protein>
    <recommendedName>
        <fullName evidence="3">Transposase</fullName>
    </recommendedName>
</protein>
<reference evidence="2" key="1">
    <citation type="journal article" date="2019" name="Int. J. Syst. Evol. Microbiol.">
        <title>The Global Catalogue of Microorganisms (GCM) 10K type strain sequencing project: providing services to taxonomists for standard genome sequencing and annotation.</title>
        <authorList>
            <consortium name="The Broad Institute Genomics Platform"/>
            <consortium name="The Broad Institute Genome Sequencing Center for Infectious Disease"/>
            <person name="Wu L."/>
            <person name="Ma J."/>
        </authorList>
    </citation>
    <scope>NUCLEOTIDE SEQUENCE [LARGE SCALE GENOMIC DNA]</scope>
    <source>
        <strain evidence="2">CCM 4481</strain>
    </source>
</reference>
<evidence type="ECO:0000313" key="1">
    <source>
        <dbReference type="EMBL" id="MFC4528561.1"/>
    </source>
</evidence>
<dbReference type="EMBL" id="JBHSGA010000020">
    <property type="protein sequence ID" value="MFC4528561.1"/>
    <property type="molecule type" value="Genomic_DNA"/>
</dbReference>
<name>A0ABV9C6B6_9GAMM</name>